<proteinExistence type="predicted"/>
<evidence type="ECO:0000313" key="2">
    <source>
        <dbReference type="Proteomes" id="UP001595420"/>
    </source>
</evidence>
<sequence>MRAHRADSIRRKEHNRNHLTVALLALLALAGCAGQAPPGCTGAVRQLNLDRWQASPNDLLAPPAAQRTAALGNCAPPMLAEAARWGAAS</sequence>
<gene>
    <name evidence="1" type="ORF">ACFOD3_28300</name>
</gene>
<protein>
    <recommendedName>
        <fullName evidence="3">Type IV secretion system protein VirB7</fullName>
    </recommendedName>
</protein>
<dbReference type="EMBL" id="JBHRSB010000016">
    <property type="protein sequence ID" value="MFC3003829.1"/>
    <property type="molecule type" value="Genomic_DNA"/>
</dbReference>
<dbReference type="Proteomes" id="UP001595420">
    <property type="component" value="Unassembled WGS sequence"/>
</dbReference>
<keyword evidence="2" id="KW-1185">Reference proteome</keyword>
<evidence type="ECO:0000313" key="1">
    <source>
        <dbReference type="EMBL" id="MFC3003829.1"/>
    </source>
</evidence>
<accession>A0ABV7C3F4</accession>
<organism evidence="1 2">
    <name type="scientific">Falsiroseomonas tokyonensis</name>
    <dbReference type="NCBI Taxonomy" id="430521"/>
    <lineage>
        <taxon>Bacteria</taxon>
        <taxon>Pseudomonadati</taxon>
        <taxon>Pseudomonadota</taxon>
        <taxon>Alphaproteobacteria</taxon>
        <taxon>Acetobacterales</taxon>
        <taxon>Roseomonadaceae</taxon>
        <taxon>Falsiroseomonas</taxon>
    </lineage>
</organism>
<dbReference type="RefSeq" id="WP_216840270.1">
    <property type="nucleotide sequence ID" value="NZ_JAFNJS010000016.1"/>
</dbReference>
<reference evidence="2" key="1">
    <citation type="journal article" date="2019" name="Int. J. Syst. Evol. Microbiol.">
        <title>The Global Catalogue of Microorganisms (GCM) 10K type strain sequencing project: providing services to taxonomists for standard genome sequencing and annotation.</title>
        <authorList>
            <consortium name="The Broad Institute Genomics Platform"/>
            <consortium name="The Broad Institute Genome Sequencing Center for Infectious Disease"/>
            <person name="Wu L."/>
            <person name="Ma J."/>
        </authorList>
    </citation>
    <scope>NUCLEOTIDE SEQUENCE [LARGE SCALE GENOMIC DNA]</scope>
    <source>
        <strain evidence="2">CGMCC 1.16855</strain>
    </source>
</reference>
<name>A0ABV7C3F4_9PROT</name>
<comment type="caution">
    <text evidence="1">The sequence shown here is derived from an EMBL/GenBank/DDBJ whole genome shotgun (WGS) entry which is preliminary data.</text>
</comment>
<dbReference type="PROSITE" id="PS51257">
    <property type="entry name" value="PROKAR_LIPOPROTEIN"/>
    <property type="match status" value="1"/>
</dbReference>
<evidence type="ECO:0008006" key="3">
    <source>
        <dbReference type="Google" id="ProtNLM"/>
    </source>
</evidence>